<keyword evidence="1" id="KW-0732">Signal</keyword>
<accession>A0A1S1YS44</accession>
<feature type="domain" description="Secretion system C-terminal sorting" evidence="2">
    <location>
        <begin position="303"/>
        <end position="379"/>
    </location>
</feature>
<dbReference type="InterPro" id="IPR026444">
    <property type="entry name" value="Secre_tail"/>
</dbReference>
<keyword evidence="4" id="KW-1185">Reference proteome</keyword>
<organism evidence="3 4">
    <name type="scientific">Flammeovirga pacifica</name>
    <dbReference type="NCBI Taxonomy" id="915059"/>
    <lineage>
        <taxon>Bacteria</taxon>
        <taxon>Pseudomonadati</taxon>
        <taxon>Bacteroidota</taxon>
        <taxon>Cytophagia</taxon>
        <taxon>Cytophagales</taxon>
        <taxon>Flammeovirgaceae</taxon>
        <taxon>Flammeovirga</taxon>
    </lineage>
</organism>
<dbReference type="AlphaFoldDB" id="A0A1S1YS44"/>
<dbReference type="NCBIfam" id="TIGR04183">
    <property type="entry name" value="Por_Secre_tail"/>
    <property type="match status" value="1"/>
</dbReference>
<evidence type="ECO:0000256" key="1">
    <source>
        <dbReference type="SAM" id="SignalP"/>
    </source>
</evidence>
<dbReference type="Pfam" id="PF18962">
    <property type="entry name" value="Por_Secre_tail"/>
    <property type="match status" value="1"/>
</dbReference>
<evidence type="ECO:0000313" key="3">
    <source>
        <dbReference type="EMBL" id="OHX63851.1"/>
    </source>
</evidence>
<name>A0A1S1YS44_FLAPC</name>
<sequence>MRIPTFLFLIFMVAHTAFSQPLLGGYSPITPDDSDDQTVSSNEYLDLNSGTYDYDGNGEKSITVENNGVLLVRAGVTLNLSNLSIKDQAILYVERGAIVTVEKDFIVSSTGSSELNSLYFYANLKIQIDDNSYILGGNGRITYTGSNSDLKVDNGATVCVGSEAPEFYDPDHANYGGNGTEACDKNGNTAQFVADLPVELISFEAIASNASVVLQWATATEENASHFEIMRSTDQTNWEKVGSVDASGNTNFRQDYTFTDTPNSSSDVIYYRLDQYDFDGQSESFGPLKVNLNTSNNKLTAHVFPNPSVDKVNLQLEGLQMDQELSISIIDKMGKKVYQEQKIIEANSLLYNVQKLEGLQPGHYLIMLSSGSEKITVRFIKQ</sequence>
<dbReference type="InterPro" id="IPR013783">
    <property type="entry name" value="Ig-like_fold"/>
</dbReference>
<dbReference type="EMBL" id="JRYR02000002">
    <property type="protein sequence ID" value="OHX63851.1"/>
    <property type="molecule type" value="Genomic_DNA"/>
</dbReference>
<dbReference type="RefSeq" id="WP_158021979.1">
    <property type="nucleotide sequence ID" value="NZ_JRYR02000002.1"/>
</dbReference>
<dbReference type="InterPro" id="IPR011050">
    <property type="entry name" value="Pectin_lyase_fold/virulence"/>
</dbReference>
<dbReference type="OrthoDB" id="868831at2"/>
<dbReference type="SUPFAM" id="SSF51126">
    <property type="entry name" value="Pectin lyase-like"/>
    <property type="match status" value="1"/>
</dbReference>
<feature type="chain" id="PRO_5012503854" description="Secretion system C-terminal sorting domain-containing protein" evidence="1">
    <location>
        <begin position="20"/>
        <end position="382"/>
    </location>
</feature>
<dbReference type="STRING" id="915059.NH26_19760"/>
<comment type="caution">
    <text evidence="3">The sequence shown here is derived from an EMBL/GenBank/DDBJ whole genome shotgun (WGS) entry which is preliminary data.</text>
</comment>
<dbReference type="Proteomes" id="UP000179797">
    <property type="component" value="Unassembled WGS sequence"/>
</dbReference>
<feature type="signal peptide" evidence="1">
    <location>
        <begin position="1"/>
        <end position="19"/>
    </location>
</feature>
<proteinExistence type="predicted"/>
<reference evidence="3 4" key="1">
    <citation type="journal article" date="2012" name="Int. J. Syst. Evol. Microbiol.">
        <title>Flammeovirga pacifica sp. nov., isolated from deep-sea sediment.</title>
        <authorList>
            <person name="Xu H."/>
            <person name="Fu Y."/>
            <person name="Yang N."/>
            <person name="Ding Z."/>
            <person name="Lai Q."/>
            <person name="Zeng R."/>
        </authorList>
    </citation>
    <scope>NUCLEOTIDE SEQUENCE [LARGE SCALE GENOMIC DNA]</scope>
    <source>
        <strain evidence="4">DSM 24597 / LMG 26175 / WPAGA1</strain>
    </source>
</reference>
<evidence type="ECO:0000259" key="2">
    <source>
        <dbReference type="Pfam" id="PF18962"/>
    </source>
</evidence>
<gene>
    <name evidence="3" type="ORF">NH26_19760</name>
</gene>
<evidence type="ECO:0000313" key="4">
    <source>
        <dbReference type="Proteomes" id="UP000179797"/>
    </source>
</evidence>
<protein>
    <recommendedName>
        <fullName evidence="2">Secretion system C-terminal sorting domain-containing protein</fullName>
    </recommendedName>
</protein>
<dbReference type="Gene3D" id="2.60.40.10">
    <property type="entry name" value="Immunoglobulins"/>
    <property type="match status" value="1"/>
</dbReference>